<evidence type="ECO:0000313" key="2">
    <source>
        <dbReference type="Proteomes" id="UP000271098"/>
    </source>
</evidence>
<evidence type="ECO:0000313" key="1">
    <source>
        <dbReference type="EMBL" id="VDN17372.1"/>
    </source>
</evidence>
<reference evidence="3" key="1">
    <citation type="submission" date="2016-06" db="UniProtKB">
        <authorList>
            <consortium name="WormBaseParasite"/>
        </authorList>
    </citation>
    <scope>IDENTIFICATION</scope>
</reference>
<sequence length="80" mass="9068">MLEQVGKARAKCQKLALKYHAGLINNKVRDHVQNPQHNIFNHRDCARQDDLRLAEQRNAERTRVVGLNALMRKAPVGGSV</sequence>
<dbReference type="AlphaFoldDB" id="A0A183DNU2"/>
<proteinExistence type="predicted"/>
<protein>
    <submittedName>
        <fullName evidence="3">Transposase</fullName>
    </submittedName>
</protein>
<evidence type="ECO:0000313" key="3">
    <source>
        <dbReference type="WBParaSite" id="GPUH_0001039601-mRNA-1"/>
    </source>
</evidence>
<keyword evidence="2" id="KW-1185">Reference proteome</keyword>
<dbReference type="EMBL" id="UYRT01077950">
    <property type="protein sequence ID" value="VDN17372.1"/>
    <property type="molecule type" value="Genomic_DNA"/>
</dbReference>
<dbReference type="WBParaSite" id="GPUH_0001039601-mRNA-1">
    <property type="protein sequence ID" value="GPUH_0001039601-mRNA-1"/>
    <property type="gene ID" value="GPUH_0001039601"/>
</dbReference>
<name>A0A183DNU2_9BILA</name>
<organism evidence="3">
    <name type="scientific">Gongylonema pulchrum</name>
    <dbReference type="NCBI Taxonomy" id="637853"/>
    <lineage>
        <taxon>Eukaryota</taxon>
        <taxon>Metazoa</taxon>
        <taxon>Ecdysozoa</taxon>
        <taxon>Nematoda</taxon>
        <taxon>Chromadorea</taxon>
        <taxon>Rhabditida</taxon>
        <taxon>Spirurina</taxon>
        <taxon>Spiruromorpha</taxon>
        <taxon>Spiruroidea</taxon>
        <taxon>Gongylonematidae</taxon>
        <taxon>Gongylonema</taxon>
    </lineage>
</organism>
<dbReference type="Proteomes" id="UP000271098">
    <property type="component" value="Unassembled WGS sequence"/>
</dbReference>
<reference evidence="1 2" key="2">
    <citation type="submission" date="2018-11" db="EMBL/GenBank/DDBJ databases">
        <authorList>
            <consortium name="Pathogen Informatics"/>
        </authorList>
    </citation>
    <scope>NUCLEOTIDE SEQUENCE [LARGE SCALE GENOMIC DNA]</scope>
</reference>
<accession>A0A183DNU2</accession>
<gene>
    <name evidence="1" type="ORF">GPUH_LOCUS10383</name>
</gene>